<protein>
    <submittedName>
        <fullName evidence="2">Uncharacterized protein</fullName>
    </submittedName>
</protein>
<accession>A0A7J7GPA2</accession>
<evidence type="ECO:0000313" key="3">
    <source>
        <dbReference type="Proteomes" id="UP000593564"/>
    </source>
</evidence>
<gene>
    <name evidence="2" type="ORF">HYC85_020172</name>
</gene>
<dbReference type="AlphaFoldDB" id="A0A7J7GPA2"/>
<keyword evidence="3" id="KW-1185">Reference proteome</keyword>
<proteinExistence type="predicted"/>
<evidence type="ECO:0000313" key="2">
    <source>
        <dbReference type="EMBL" id="KAF5942530.1"/>
    </source>
</evidence>
<dbReference type="EMBL" id="JACBKZ010000009">
    <property type="protein sequence ID" value="KAF5942530.1"/>
    <property type="molecule type" value="Genomic_DNA"/>
</dbReference>
<name>A0A7J7GPA2_CAMSI</name>
<dbReference type="Proteomes" id="UP000593564">
    <property type="component" value="Unassembled WGS sequence"/>
</dbReference>
<comment type="caution">
    <text evidence="2">The sequence shown here is derived from an EMBL/GenBank/DDBJ whole genome shotgun (WGS) entry which is preliminary data.</text>
</comment>
<reference evidence="3" key="1">
    <citation type="journal article" date="2020" name="Nat. Commun.">
        <title>Genome assembly of wild tea tree DASZ reveals pedigree and selection history of tea varieties.</title>
        <authorList>
            <person name="Zhang W."/>
            <person name="Zhang Y."/>
            <person name="Qiu H."/>
            <person name="Guo Y."/>
            <person name="Wan H."/>
            <person name="Zhang X."/>
            <person name="Scossa F."/>
            <person name="Alseekh S."/>
            <person name="Zhang Q."/>
            <person name="Wang P."/>
            <person name="Xu L."/>
            <person name="Schmidt M.H."/>
            <person name="Jia X."/>
            <person name="Li D."/>
            <person name="Zhu A."/>
            <person name="Guo F."/>
            <person name="Chen W."/>
            <person name="Ni D."/>
            <person name="Usadel B."/>
            <person name="Fernie A.R."/>
            <person name="Wen W."/>
        </authorList>
    </citation>
    <scope>NUCLEOTIDE SEQUENCE [LARGE SCALE GENOMIC DNA]</scope>
    <source>
        <strain evidence="3">cv. G240</strain>
    </source>
</reference>
<feature type="region of interest" description="Disordered" evidence="1">
    <location>
        <begin position="59"/>
        <end position="80"/>
    </location>
</feature>
<sequence>MQASLPEVRRHATVKGSASVRGYAIVRGLTPLKGPTPIRGHSSTSIRYLALTSFRSQSSTQFKAPTTGLPMKTTQPMPPLRPPIVGRMYIVNGQCQWGPRFNQL</sequence>
<organism evidence="2 3">
    <name type="scientific">Camellia sinensis</name>
    <name type="common">Tea plant</name>
    <name type="synonym">Thea sinensis</name>
    <dbReference type="NCBI Taxonomy" id="4442"/>
    <lineage>
        <taxon>Eukaryota</taxon>
        <taxon>Viridiplantae</taxon>
        <taxon>Streptophyta</taxon>
        <taxon>Embryophyta</taxon>
        <taxon>Tracheophyta</taxon>
        <taxon>Spermatophyta</taxon>
        <taxon>Magnoliopsida</taxon>
        <taxon>eudicotyledons</taxon>
        <taxon>Gunneridae</taxon>
        <taxon>Pentapetalae</taxon>
        <taxon>asterids</taxon>
        <taxon>Ericales</taxon>
        <taxon>Theaceae</taxon>
        <taxon>Camellia</taxon>
    </lineage>
</organism>
<evidence type="ECO:0000256" key="1">
    <source>
        <dbReference type="SAM" id="MobiDB-lite"/>
    </source>
</evidence>
<reference evidence="2 3" key="2">
    <citation type="submission" date="2020-07" db="EMBL/GenBank/DDBJ databases">
        <title>Genome assembly of wild tea tree DASZ reveals pedigree and selection history of tea varieties.</title>
        <authorList>
            <person name="Zhang W."/>
        </authorList>
    </citation>
    <scope>NUCLEOTIDE SEQUENCE [LARGE SCALE GENOMIC DNA]</scope>
    <source>
        <strain evidence="3">cv. G240</strain>
        <tissue evidence="2">Leaf</tissue>
    </source>
</reference>